<dbReference type="Pfam" id="PF00496">
    <property type="entry name" value="SBP_bac_5"/>
    <property type="match status" value="1"/>
</dbReference>
<dbReference type="SUPFAM" id="SSF53850">
    <property type="entry name" value="Periplasmic binding protein-like II"/>
    <property type="match status" value="1"/>
</dbReference>
<dbReference type="PANTHER" id="PTHR30290">
    <property type="entry name" value="PERIPLASMIC BINDING COMPONENT OF ABC TRANSPORTER"/>
    <property type="match status" value="1"/>
</dbReference>
<feature type="domain" description="Solute-binding protein family 5" evidence="1">
    <location>
        <begin position="22"/>
        <end position="210"/>
    </location>
</feature>
<accession>A0A0G0KAM8</accession>
<reference evidence="2 3" key="1">
    <citation type="journal article" date="2015" name="Nature">
        <title>rRNA introns, odd ribosomes, and small enigmatic genomes across a large radiation of phyla.</title>
        <authorList>
            <person name="Brown C.T."/>
            <person name="Hug L.A."/>
            <person name="Thomas B.C."/>
            <person name="Sharon I."/>
            <person name="Castelle C.J."/>
            <person name="Singh A."/>
            <person name="Wilkins M.J."/>
            <person name="Williams K.H."/>
            <person name="Banfield J.F."/>
        </authorList>
    </citation>
    <scope>NUCLEOTIDE SEQUENCE [LARGE SCALE GENOMIC DNA]</scope>
</reference>
<evidence type="ECO:0000313" key="2">
    <source>
        <dbReference type="EMBL" id="KKQ76703.1"/>
    </source>
</evidence>
<dbReference type="Gene3D" id="3.40.190.10">
    <property type="entry name" value="Periplasmic binding protein-like II"/>
    <property type="match status" value="1"/>
</dbReference>
<name>A0A0G0KAM8_9BACT</name>
<gene>
    <name evidence="2" type="ORF">US99_C0064G0005</name>
</gene>
<comment type="caution">
    <text evidence="2">The sequence shown here is derived from an EMBL/GenBank/DDBJ whole genome shotgun (WGS) entry which is preliminary data.</text>
</comment>
<dbReference type="AlphaFoldDB" id="A0A0G0KAM8"/>
<dbReference type="InterPro" id="IPR039424">
    <property type="entry name" value="SBP_5"/>
</dbReference>
<proteinExistence type="predicted"/>
<feature type="non-terminal residue" evidence="2">
    <location>
        <position position="1"/>
    </location>
</feature>
<organism evidence="2 3">
    <name type="scientific">Candidatus Daviesbacteria bacterium GW2011_GWF2_38_6</name>
    <dbReference type="NCBI Taxonomy" id="1618432"/>
    <lineage>
        <taxon>Bacteria</taxon>
        <taxon>Candidatus Daviesiibacteriota</taxon>
    </lineage>
</organism>
<dbReference type="GO" id="GO:1904680">
    <property type="term" value="F:peptide transmembrane transporter activity"/>
    <property type="evidence" value="ECO:0007669"/>
    <property type="project" value="TreeGrafter"/>
</dbReference>
<dbReference type="InterPro" id="IPR000914">
    <property type="entry name" value="SBP_5_dom"/>
</dbReference>
<dbReference type="Gene3D" id="3.10.105.10">
    <property type="entry name" value="Dipeptide-binding Protein, Domain 3"/>
    <property type="match status" value="1"/>
</dbReference>
<evidence type="ECO:0000313" key="3">
    <source>
        <dbReference type="Proteomes" id="UP000034324"/>
    </source>
</evidence>
<protein>
    <recommendedName>
        <fullName evidence="1">Solute-binding protein family 5 domain-containing protein</fullName>
    </recommendedName>
</protein>
<dbReference type="GO" id="GO:0015833">
    <property type="term" value="P:peptide transport"/>
    <property type="evidence" value="ECO:0007669"/>
    <property type="project" value="TreeGrafter"/>
</dbReference>
<sequence>IFTKIVFGEFITIIEQEGSIVNAAFLMFKNHKSDFLELNLPIQRQLENTKMPFEYTKEILKQTQLNFYLFNLEKITDKNIRQGINYAISREKLQSIINKQGVVTQSLFPSIFGDSANSNPVLTYSPEKARNLLNSKMTIKLVCFEDTLSRALADFIAKELQIYSIDVKIEAVTFPVLVERLTKGNYDMIQMYWGLLYADVSHFLNPFRTTSFPPAGNNFNKYSNCDFDNLVQETPKMPIEKQNELYLKAQEVILQDMPFFLAYYKNWIRVSDNKFNMPLHPLGYRFYKYTKRIQ</sequence>
<dbReference type="Proteomes" id="UP000034324">
    <property type="component" value="Unassembled WGS sequence"/>
</dbReference>
<evidence type="ECO:0000259" key="1">
    <source>
        <dbReference type="Pfam" id="PF00496"/>
    </source>
</evidence>
<dbReference type="EMBL" id="LBVC01000064">
    <property type="protein sequence ID" value="KKQ76703.1"/>
    <property type="molecule type" value="Genomic_DNA"/>
</dbReference>